<evidence type="ECO:0000256" key="1">
    <source>
        <dbReference type="ARBA" id="ARBA00022490"/>
    </source>
</evidence>
<dbReference type="CDD" id="cd01171">
    <property type="entry name" value="YXKO-related"/>
    <property type="match status" value="1"/>
</dbReference>
<dbReference type="InterPro" id="IPR000631">
    <property type="entry name" value="CARKD"/>
</dbReference>
<dbReference type="PROSITE" id="PS51383">
    <property type="entry name" value="YJEF_C_3"/>
    <property type="match status" value="1"/>
</dbReference>
<dbReference type="PANTHER" id="PTHR12592:SF0">
    <property type="entry name" value="ATP-DEPENDENT (S)-NAD(P)H-HYDRATE DEHYDRATASE"/>
    <property type="match status" value="1"/>
</dbReference>
<dbReference type="GO" id="GO:0005524">
    <property type="term" value="F:ATP binding"/>
    <property type="evidence" value="ECO:0007669"/>
    <property type="project" value="UniProtKB-KW"/>
</dbReference>
<gene>
    <name evidence="11" type="ORF">MELLADRAFT_50177</name>
</gene>
<name>F4S2A2_MELLP</name>
<protein>
    <recommendedName>
        <fullName evidence="9">ATP-dependent (S)-NAD(P)H-hydrate dehydratase</fullName>
        <ecNumber evidence="9">4.2.1.93</ecNumber>
    </recommendedName>
    <alternativeName>
        <fullName evidence="9">ATP-dependent NAD(P)HX dehydratase</fullName>
    </alternativeName>
</protein>
<dbReference type="AlphaFoldDB" id="F4S2A2"/>
<dbReference type="GO" id="GO:0110051">
    <property type="term" value="P:metabolite repair"/>
    <property type="evidence" value="ECO:0007669"/>
    <property type="project" value="TreeGrafter"/>
</dbReference>
<dbReference type="HOGENOM" id="CLU_030651_3_0_1"/>
<feature type="domain" description="YjeF C-terminal" evidence="10">
    <location>
        <begin position="3"/>
        <end position="315"/>
    </location>
</feature>
<reference evidence="12" key="1">
    <citation type="journal article" date="2011" name="Proc. Natl. Acad. Sci. U.S.A.">
        <title>Obligate biotrophy features unraveled by the genomic analysis of rust fungi.</title>
        <authorList>
            <person name="Duplessis S."/>
            <person name="Cuomo C.A."/>
            <person name="Lin Y.-C."/>
            <person name="Aerts A."/>
            <person name="Tisserant E."/>
            <person name="Veneault-Fourrey C."/>
            <person name="Joly D.L."/>
            <person name="Hacquard S."/>
            <person name="Amselem J."/>
            <person name="Cantarel B.L."/>
            <person name="Chiu R."/>
            <person name="Coutinho P.M."/>
            <person name="Feau N."/>
            <person name="Field M."/>
            <person name="Frey P."/>
            <person name="Gelhaye E."/>
            <person name="Goldberg J."/>
            <person name="Grabherr M.G."/>
            <person name="Kodira C.D."/>
            <person name="Kohler A."/>
            <person name="Kuees U."/>
            <person name="Lindquist E.A."/>
            <person name="Lucas S.M."/>
            <person name="Mago R."/>
            <person name="Mauceli E."/>
            <person name="Morin E."/>
            <person name="Murat C."/>
            <person name="Pangilinan J.L."/>
            <person name="Park R."/>
            <person name="Pearson M."/>
            <person name="Quesneville H."/>
            <person name="Rouhier N."/>
            <person name="Sakthikumar S."/>
            <person name="Salamov A.A."/>
            <person name="Schmutz J."/>
            <person name="Selles B."/>
            <person name="Shapiro H."/>
            <person name="Tanguay P."/>
            <person name="Tuskan G.A."/>
            <person name="Henrissat B."/>
            <person name="Van de Peer Y."/>
            <person name="Rouze P."/>
            <person name="Ellis J.G."/>
            <person name="Dodds P.N."/>
            <person name="Schein J.E."/>
            <person name="Zhong S."/>
            <person name="Hamelin R.C."/>
            <person name="Grigoriev I.V."/>
            <person name="Szabo L.J."/>
            <person name="Martin F."/>
        </authorList>
    </citation>
    <scope>NUCLEOTIDE SEQUENCE [LARGE SCALE GENOMIC DNA]</scope>
    <source>
        <strain evidence="12">98AG31 / pathotype 3-4-7</strain>
    </source>
</reference>
<organism evidence="12">
    <name type="scientific">Melampsora larici-populina (strain 98AG31 / pathotype 3-4-7)</name>
    <name type="common">Poplar leaf rust fungus</name>
    <dbReference type="NCBI Taxonomy" id="747676"/>
    <lineage>
        <taxon>Eukaryota</taxon>
        <taxon>Fungi</taxon>
        <taxon>Dikarya</taxon>
        <taxon>Basidiomycota</taxon>
        <taxon>Pucciniomycotina</taxon>
        <taxon>Pucciniomycetes</taxon>
        <taxon>Pucciniales</taxon>
        <taxon>Melampsoraceae</taxon>
        <taxon>Melampsora</taxon>
    </lineage>
</organism>
<dbReference type="Gene3D" id="3.40.1190.20">
    <property type="match status" value="1"/>
</dbReference>
<evidence type="ECO:0000256" key="9">
    <source>
        <dbReference type="HAMAP-Rule" id="MF_03157"/>
    </source>
</evidence>
<accession>F4S2A2</accession>
<dbReference type="KEGG" id="mlr:MELLADRAFT_50177"/>
<evidence type="ECO:0000313" key="12">
    <source>
        <dbReference type="Proteomes" id="UP000001072"/>
    </source>
</evidence>
<dbReference type="GO" id="GO:0005737">
    <property type="term" value="C:cytoplasm"/>
    <property type="evidence" value="ECO:0007669"/>
    <property type="project" value="UniProtKB-SubCell"/>
</dbReference>
<dbReference type="STRING" id="747676.F4S2A2"/>
<keyword evidence="1 9" id="KW-0963">Cytoplasm</keyword>
<keyword evidence="6 9" id="KW-0520">NAD</keyword>
<keyword evidence="12" id="KW-1185">Reference proteome</keyword>
<keyword evidence="5" id="KW-0521">NADP</keyword>
<dbReference type="InterPro" id="IPR029056">
    <property type="entry name" value="Ribokinase-like"/>
</dbReference>
<feature type="binding site" evidence="9">
    <location>
        <begin position="223"/>
        <end position="232"/>
    </location>
    <ligand>
        <name>ATP</name>
        <dbReference type="ChEBI" id="CHEBI:30616"/>
    </ligand>
</feature>
<dbReference type="FunCoup" id="F4S2A2">
    <property type="interactions" value="18"/>
</dbReference>
<evidence type="ECO:0000256" key="5">
    <source>
        <dbReference type="ARBA" id="ARBA00022857"/>
    </source>
</evidence>
<evidence type="ECO:0000256" key="8">
    <source>
        <dbReference type="ARBA" id="ARBA00047472"/>
    </source>
</evidence>
<dbReference type="EMBL" id="GL883140">
    <property type="protein sequence ID" value="EGG01238.1"/>
    <property type="molecule type" value="Genomic_DNA"/>
</dbReference>
<comment type="function">
    <text evidence="9">Catalyzes the dehydration of the S-form of NAD(P)HX at the expense of ATP, which is converted to ADP. Together with NAD(P)HX epimerase, which catalyzes the epimerization of the S- and R-forms, the enzyme allows the repair of both epimers of NAD(P)HX, a damaged form of NAD(P)H that is a result of enzymatic or heat-dependent hydration.</text>
</comment>
<keyword evidence="7 9" id="KW-0456">Lyase</keyword>
<dbReference type="SUPFAM" id="SSF53613">
    <property type="entry name" value="Ribokinase-like"/>
    <property type="match status" value="1"/>
</dbReference>
<dbReference type="Pfam" id="PF01256">
    <property type="entry name" value="Carb_kinase"/>
    <property type="match status" value="1"/>
</dbReference>
<comment type="cofactor">
    <cofactor evidence="9">
        <name>Mg(2+)</name>
        <dbReference type="ChEBI" id="CHEBI:18420"/>
    </cofactor>
</comment>
<dbReference type="RefSeq" id="XP_007415588.1">
    <property type="nucleotide sequence ID" value="XM_007415526.1"/>
</dbReference>
<dbReference type="InParanoid" id="F4S2A2"/>
<evidence type="ECO:0000313" key="11">
    <source>
        <dbReference type="EMBL" id="EGG01238.1"/>
    </source>
</evidence>
<keyword evidence="2 9" id="KW-0597">Phosphoprotein</keyword>
<evidence type="ECO:0000256" key="3">
    <source>
        <dbReference type="ARBA" id="ARBA00022741"/>
    </source>
</evidence>
<dbReference type="PANTHER" id="PTHR12592">
    <property type="entry name" value="ATP-DEPENDENT (S)-NAD(P)H-HYDRATE DEHYDRATASE FAMILY MEMBER"/>
    <property type="match status" value="1"/>
</dbReference>
<comment type="catalytic activity">
    <reaction evidence="9">
        <text>(6S)-NADHX + ATP = ADP + phosphate + NADH + H(+)</text>
        <dbReference type="Rhea" id="RHEA:19017"/>
        <dbReference type="ChEBI" id="CHEBI:15378"/>
        <dbReference type="ChEBI" id="CHEBI:30616"/>
        <dbReference type="ChEBI" id="CHEBI:43474"/>
        <dbReference type="ChEBI" id="CHEBI:57945"/>
        <dbReference type="ChEBI" id="CHEBI:64074"/>
        <dbReference type="ChEBI" id="CHEBI:456216"/>
        <dbReference type="EC" id="4.2.1.93"/>
    </reaction>
</comment>
<sequence length="328" mass="36407">MILLKKSIHILPPLDGSLHKGQSGRVGVVGGSRDYTGAPFFSSYAALRLGADLSHVICDPIASTVIKTYSPDLIVHSFLSSSKDQSLYKTHQDEFKELISRLHVLVIGPGLGRDQEMQDWAKFAIEICKELNLFIVLDADALWLIQSDPDIIRNYKKAILTPNHVEFQRLLKSCSIETTDHQSETDLAKRLSKSLGGCTILQKGFNDIIACDGYDSIIIDTEGSPKRCGGQGDILSGLVGTWLAWGKLYLDKQTTNLDQINGEDEKIKQEEITLISASLGSKITRTCSNLAFDQFGRSMQTSDMLNFINESFKIVYKSLLNDEKLSKM</sequence>
<comment type="catalytic activity">
    <reaction evidence="8 9">
        <text>(6S)-NADPHX + ATP = ADP + phosphate + NADPH + H(+)</text>
        <dbReference type="Rhea" id="RHEA:32231"/>
        <dbReference type="ChEBI" id="CHEBI:15378"/>
        <dbReference type="ChEBI" id="CHEBI:30616"/>
        <dbReference type="ChEBI" id="CHEBI:43474"/>
        <dbReference type="ChEBI" id="CHEBI:57783"/>
        <dbReference type="ChEBI" id="CHEBI:64076"/>
        <dbReference type="ChEBI" id="CHEBI:456216"/>
        <dbReference type="EC" id="4.2.1.93"/>
    </reaction>
</comment>
<comment type="subcellular location">
    <subcellularLocation>
        <location evidence="9">Cytoplasm</location>
    </subcellularLocation>
</comment>
<dbReference type="NCBIfam" id="TIGR00196">
    <property type="entry name" value="yjeF_cterm"/>
    <property type="match status" value="1"/>
</dbReference>
<feature type="binding site" evidence="9">
    <location>
        <begin position="163"/>
        <end position="169"/>
    </location>
    <ligand>
        <name>(6S)-NADPHX</name>
        <dbReference type="ChEBI" id="CHEBI:64076"/>
    </ligand>
</feature>
<comment type="similarity">
    <text evidence="9">Belongs to the NnrD/CARKD family.</text>
</comment>
<dbReference type="GO" id="GO:0047453">
    <property type="term" value="F:ATP-dependent NAD(P)H-hydrate dehydratase activity"/>
    <property type="evidence" value="ECO:0007669"/>
    <property type="project" value="UniProtKB-UniRule"/>
</dbReference>
<keyword evidence="4 9" id="KW-0067">ATP-binding</keyword>
<dbReference type="OrthoDB" id="8110916at2759"/>
<feature type="binding site" evidence="9">
    <location>
        <position position="233"/>
    </location>
    <ligand>
        <name>(6S)-NADPHX</name>
        <dbReference type="ChEBI" id="CHEBI:64076"/>
    </ligand>
</feature>
<evidence type="ECO:0000256" key="2">
    <source>
        <dbReference type="ARBA" id="ARBA00022553"/>
    </source>
</evidence>
<dbReference type="EC" id="4.2.1.93" evidence="9"/>
<dbReference type="FunFam" id="3.40.1190.20:FF:000023">
    <property type="entry name" value="ATP-dependent (S)-NAD(P)H-hydrate dehydratase"/>
    <property type="match status" value="1"/>
</dbReference>
<feature type="binding site" evidence="9">
    <location>
        <position position="110"/>
    </location>
    <ligand>
        <name>(6S)-NADPHX</name>
        <dbReference type="ChEBI" id="CHEBI:64076"/>
    </ligand>
</feature>
<dbReference type="Proteomes" id="UP000001072">
    <property type="component" value="Unassembled WGS sequence"/>
</dbReference>
<dbReference type="eggNOG" id="KOG3974">
    <property type="taxonomic scope" value="Eukaryota"/>
</dbReference>
<dbReference type="GeneID" id="18928675"/>
<dbReference type="GO" id="GO:0046496">
    <property type="term" value="P:nicotinamide nucleotide metabolic process"/>
    <property type="evidence" value="ECO:0007669"/>
    <property type="project" value="UniProtKB-UniRule"/>
</dbReference>
<feature type="binding site" evidence="9">
    <location>
        <begin position="203"/>
        <end position="207"/>
    </location>
    <ligand>
        <name>ATP</name>
        <dbReference type="ChEBI" id="CHEBI:30616"/>
    </ligand>
</feature>
<keyword evidence="3 9" id="KW-0547">Nucleotide-binding</keyword>
<evidence type="ECO:0000256" key="7">
    <source>
        <dbReference type="ARBA" id="ARBA00023239"/>
    </source>
</evidence>
<evidence type="ECO:0000256" key="4">
    <source>
        <dbReference type="ARBA" id="ARBA00022840"/>
    </source>
</evidence>
<dbReference type="HAMAP" id="MF_01965">
    <property type="entry name" value="NADHX_dehydratase"/>
    <property type="match status" value="1"/>
</dbReference>
<dbReference type="VEuPathDB" id="FungiDB:MELLADRAFT_50177"/>
<evidence type="ECO:0000256" key="6">
    <source>
        <dbReference type="ARBA" id="ARBA00023027"/>
    </source>
</evidence>
<proteinExistence type="inferred from homology"/>
<evidence type="ECO:0000259" key="10">
    <source>
        <dbReference type="PROSITE" id="PS51383"/>
    </source>
</evidence>